<name>A0ABX0X9N1_9BACT</name>
<evidence type="ECO:0000259" key="6">
    <source>
        <dbReference type="Pfam" id="PF02055"/>
    </source>
</evidence>
<dbReference type="InterPro" id="IPR017853">
    <property type="entry name" value="GH"/>
</dbReference>
<dbReference type="SUPFAM" id="SSF51011">
    <property type="entry name" value="Glycosyl hydrolase domain"/>
    <property type="match status" value="1"/>
</dbReference>
<evidence type="ECO:0000256" key="2">
    <source>
        <dbReference type="ARBA" id="ARBA00022729"/>
    </source>
</evidence>
<organism evidence="8 9">
    <name type="scientific">Neolewinella antarctica</name>
    <dbReference type="NCBI Taxonomy" id="442734"/>
    <lineage>
        <taxon>Bacteria</taxon>
        <taxon>Pseudomonadati</taxon>
        <taxon>Bacteroidota</taxon>
        <taxon>Saprospiria</taxon>
        <taxon>Saprospirales</taxon>
        <taxon>Lewinellaceae</taxon>
        <taxon>Neolewinella</taxon>
    </lineage>
</organism>
<keyword evidence="2 5" id="KW-0732">Signal</keyword>
<evidence type="ECO:0000259" key="7">
    <source>
        <dbReference type="Pfam" id="PF17189"/>
    </source>
</evidence>
<proteinExistence type="inferred from homology"/>
<feature type="domain" description="Glycosyl hydrolase family 30 beta sandwich" evidence="7">
    <location>
        <begin position="429"/>
        <end position="490"/>
    </location>
</feature>
<feature type="domain" description="Glycosyl hydrolase family 30 TIM-barrel" evidence="6">
    <location>
        <begin position="92"/>
        <end position="426"/>
    </location>
</feature>
<dbReference type="EMBL" id="JAATJH010000002">
    <property type="protein sequence ID" value="NJC25634.1"/>
    <property type="molecule type" value="Genomic_DNA"/>
</dbReference>
<dbReference type="RefSeq" id="WP_168036428.1">
    <property type="nucleotide sequence ID" value="NZ_JAATJH010000002.1"/>
</dbReference>
<evidence type="ECO:0000256" key="3">
    <source>
        <dbReference type="ARBA" id="ARBA00022801"/>
    </source>
</evidence>
<feature type="signal peptide" evidence="5">
    <location>
        <begin position="1"/>
        <end position="26"/>
    </location>
</feature>
<dbReference type="EC" id="3.2.1.45" evidence="8"/>
<comment type="caution">
    <text evidence="8">The sequence shown here is derived from an EMBL/GenBank/DDBJ whole genome shotgun (WGS) entry which is preliminary data.</text>
</comment>
<reference evidence="8 9" key="1">
    <citation type="submission" date="2020-03" db="EMBL/GenBank/DDBJ databases">
        <title>Genomic Encyclopedia of Type Strains, Phase IV (KMG-IV): sequencing the most valuable type-strain genomes for metagenomic binning, comparative biology and taxonomic classification.</title>
        <authorList>
            <person name="Goeker M."/>
        </authorList>
    </citation>
    <scope>NUCLEOTIDE SEQUENCE [LARGE SCALE GENOMIC DNA]</scope>
    <source>
        <strain evidence="8 9">DSM 105096</strain>
    </source>
</reference>
<dbReference type="InterPro" id="IPR013780">
    <property type="entry name" value="Glyco_hydro_b"/>
</dbReference>
<evidence type="ECO:0000256" key="5">
    <source>
        <dbReference type="SAM" id="SignalP"/>
    </source>
</evidence>
<accession>A0ABX0X9N1</accession>
<dbReference type="PROSITE" id="PS51257">
    <property type="entry name" value="PROKAR_LIPOPROTEIN"/>
    <property type="match status" value="1"/>
</dbReference>
<dbReference type="PANTHER" id="PTHR11069:SF23">
    <property type="entry name" value="LYSOSOMAL ACID GLUCOSYLCERAMIDASE"/>
    <property type="match status" value="1"/>
</dbReference>
<dbReference type="Proteomes" id="UP000770785">
    <property type="component" value="Unassembled WGS sequence"/>
</dbReference>
<keyword evidence="9" id="KW-1185">Reference proteome</keyword>
<dbReference type="Gene3D" id="3.20.20.80">
    <property type="entry name" value="Glycosidases"/>
    <property type="match status" value="1"/>
</dbReference>
<sequence length="492" mass="53006">MLLKQQSKLFSLLTLLLLLVCGCGDDDIPVPTVPMEEEEPTPTGEPGTVTVWTTNGEGSVLLSKSTNLLPFKAGLTGGIPIGIDTSTALQTIDGFGAALTGSSAFVLREHLTDAKRATLLRELFTPEAGIGISFMRITIGASDFSTADYTYNDNPAGGADPDQSEFSLGRDTDHLVPVLQEIMAISPDLKIMATPWSAPAWMKTNGDIRNGGQLRGDLLSSYAQYFVVYLRAMSAAGISIYAISVQNEPLLASGYPTMEMEAAQQSTFIRDHLGPALAAADLDTKIIIYDHNWDDIKYPLDVLSDDATKEFIAGTAFHCYAGDVSAMSQVNTQHPDRGIYFTECSGGGFSTDFGTNLSWNTDNLLVGATRNWAKTVLFWNLALNENSGPQNGGCKDCRGVVTINAGNGNISRNVEYYLLGHTAKFVQPGAVRIPTPTRRGEGISQVAFLNPDRSRVLVAFNHNSQTSTLRVTEGGDSFQYSLPAGNLVTFTW</sequence>
<keyword evidence="4 8" id="KW-0326">Glycosidase</keyword>
<dbReference type="SUPFAM" id="SSF51445">
    <property type="entry name" value="(Trans)glycosidases"/>
    <property type="match status" value="1"/>
</dbReference>
<evidence type="ECO:0000313" key="9">
    <source>
        <dbReference type="Proteomes" id="UP000770785"/>
    </source>
</evidence>
<keyword evidence="3 4" id="KW-0378">Hydrolase</keyword>
<dbReference type="InterPro" id="IPR033453">
    <property type="entry name" value="Glyco_hydro_30_TIM-barrel"/>
</dbReference>
<dbReference type="GO" id="GO:0004348">
    <property type="term" value="F:glucosylceramidase activity"/>
    <property type="evidence" value="ECO:0007669"/>
    <property type="project" value="UniProtKB-EC"/>
</dbReference>
<dbReference type="Pfam" id="PF17189">
    <property type="entry name" value="Glyco_hydro_30C"/>
    <property type="match status" value="1"/>
</dbReference>
<evidence type="ECO:0000313" key="8">
    <source>
        <dbReference type="EMBL" id="NJC25634.1"/>
    </source>
</evidence>
<dbReference type="InterPro" id="IPR001139">
    <property type="entry name" value="Glyco_hydro_30"/>
</dbReference>
<gene>
    <name evidence="8" type="ORF">GGR27_001133</name>
</gene>
<protein>
    <submittedName>
        <fullName evidence="8">Glucosylceramidase</fullName>
        <ecNumber evidence="8">3.2.1.45</ecNumber>
    </submittedName>
</protein>
<dbReference type="Gene3D" id="2.60.40.1180">
    <property type="entry name" value="Golgi alpha-mannosidase II"/>
    <property type="match status" value="1"/>
</dbReference>
<dbReference type="Pfam" id="PF02055">
    <property type="entry name" value="Glyco_hydro_30"/>
    <property type="match status" value="1"/>
</dbReference>
<evidence type="ECO:0000256" key="4">
    <source>
        <dbReference type="RuleBase" id="RU361188"/>
    </source>
</evidence>
<dbReference type="InterPro" id="IPR033452">
    <property type="entry name" value="GH30_C"/>
</dbReference>
<evidence type="ECO:0000256" key="1">
    <source>
        <dbReference type="ARBA" id="ARBA00005382"/>
    </source>
</evidence>
<comment type="similarity">
    <text evidence="1 4">Belongs to the glycosyl hydrolase 30 family.</text>
</comment>
<dbReference type="PANTHER" id="PTHR11069">
    <property type="entry name" value="GLUCOSYLCERAMIDASE"/>
    <property type="match status" value="1"/>
</dbReference>
<feature type="chain" id="PRO_5045302940" evidence="5">
    <location>
        <begin position="27"/>
        <end position="492"/>
    </location>
</feature>